<dbReference type="InterPro" id="IPR012914">
    <property type="entry name" value="PucR_dom"/>
</dbReference>
<dbReference type="Pfam" id="PF07905">
    <property type="entry name" value="PucR"/>
    <property type="match status" value="1"/>
</dbReference>
<dbReference type="InterPro" id="IPR042070">
    <property type="entry name" value="PucR_C-HTH_sf"/>
</dbReference>
<proteinExistence type="predicted"/>
<feature type="domain" description="PucR C-terminal helix-turn-helix" evidence="2">
    <location>
        <begin position="464"/>
        <end position="519"/>
    </location>
</feature>
<dbReference type="EMBL" id="NMQW01000002">
    <property type="protein sequence ID" value="OXM87775.1"/>
    <property type="molecule type" value="Genomic_DNA"/>
</dbReference>
<reference evidence="3 4" key="1">
    <citation type="submission" date="2017-07" db="EMBL/GenBank/DDBJ databases">
        <title>Genome sequencing and assembly of Paenibacillus rigui.</title>
        <authorList>
            <person name="Mayilraj S."/>
        </authorList>
    </citation>
    <scope>NUCLEOTIDE SEQUENCE [LARGE SCALE GENOMIC DNA]</scope>
    <source>
        <strain evidence="3 4">JCM 16352</strain>
    </source>
</reference>
<dbReference type="AlphaFoldDB" id="A0A229UX98"/>
<evidence type="ECO:0000313" key="3">
    <source>
        <dbReference type="EMBL" id="OXM87775.1"/>
    </source>
</evidence>
<protein>
    <submittedName>
        <fullName evidence="3">PucR family transcriptional regulator</fullName>
    </submittedName>
</protein>
<dbReference type="RefSeq" id="WP_094013025.1">
    <property type="nucleotide sequence ID" value="NZ_NMQW01000002.1"/>
</dbReference>
<sequence>MHITVEQALSIYPLSEGKLIAGNTGTSRIVKSVNVMDAPDITDWIKDGEMLFTTAYLMKDNPEGAIQLLRTLDKRGSAGLGIKLGRFWTRIPEPIVEEANRLKFPLIELPYQFTFSDQMNGLFQAELQRSTKVLHTVLDKQKKLMQFALKPDQVNSFFHTVAGIIGYPMAVIGSRGHIVFNSTPLEEPLLLRNWPWKDHYQWVYTEEGRFFRIPLFQKEECIGYAIFHPTDAALMKVEEGLFHQAAEIISYHMGFIYKDYLEHSLQNDLGSLFLRYLRSSVPIETLTDYAEGLGIQLFNGSYQCVLTTVSPLAEARRREKMLREIREELQYHPVLKELPVIHFYVEEGIFSLFPSDSFQNGHKLEVILEKCISSMAGNGVEAGPRLFLSTKKMKPQLLAEAYRECVETKQMAERLEIHSLVLKFETIEFAYLFQHVPPAGMKAYSDQVLRPLLEKDPEYAQEMLRTLETFIENDGQVNETAKLLFIHRNTATYRLEKISEMLQVDFKKVNDLLRLKLVFLFRQMG</sequence>
<dbReference type="Gene3D" id="1.10.10.2840">
    <property type="entry name" value="PucR C-terminal helix-turn-helix domain"/>
    <property type="match status" value="1"/>
</dbReference>
<dbReference type="InterPro" id="IPR051448">
    <property type="entry name" value="CdaR-like_regulators"/>
</dbReference>
<organism evidence="3 4">
    <name type="scientific">Paenibacillus rigui</name>
    <dbReference type="NCBI Taxonomy" id="554312"/>
    <lineage>
        <taxon>Bacteria</taxon>
        <taxon>Bacillati</taxon>
        <taxon>Bacillota</taxon>
        <taxon>Bacilli</taxon>
        <taxon>Bacillales</taxon>
        <taxon>Paenibacillaceae</taxon>
        <taxon>Paenibacillus</taxon>
    </lineage>
</organism>
<name>A0A229UX98_9BACL</name>
<dbReference type="PANTHER" id="PTHR33744">
    <property type="entry name" value="CARBOHYDRATE DIACID REGULATOR"/>
    <property type="match status" value="1"/>
</dbReference>
<comment type="caution">
    <text evidence="3">The sequence shown here is derived from an EMBL/GenBank/DDBJ whole genome shotgun (WGS) entry which is preliminary data.</text>
</comment>
<accession>A0A229UX98</accession>
<dbReference type="InterPro" id="IPR025736">
    <property type="entry name" value="PucR_C-HTH_dom"/>
</dbReference>
<dbReference type="OrthoDB" id="142218at2"/>
<evidence type="ECO:0000259" key="2">
    <source>
        <dbReference type="Pfam" id="PF13556"/>
    </source>
</evidence>
<dbReference type="Pfam" id="PF13556">
    <property type="entry name" value="HTH_30"/>
    <property type="match status" value="1"/>
</dbReference>
<dbReference type="Proteomes" id="UP000215509">
    <property type="component" value="Unassembled WGS sequence"/>
</dbReference>
<evidence type="ECO:0000313" key="4">
    <source>
        <dbReference type="Proteomes" id="UP000215509"/>
    </source>
</evidence>
<evidence type="ECO:0000259" key="1">
    <source>
        <dbReference type="Pfam" id="PF07905"/>
    </source>
</evidence>
<keyword evidence="4" id="KW-1185">Reference proteome</keyword>
<dbReference type="PANTHER" id="PTHR33744:SF15">
    <property type="entry name" value="CARBOHYDRATE DIACID REGULATOR"/>
    <property type="match status" value="1"/>
</dbReference>
<feature type="domain" description="Purine catabolism PurC-like" evidence="1">
    <location>
        <begin position="14"/>
        <end position="120"/>
    </location>
</feature>
<gene>
    <name evidence="3" type="ORF">CF651_01260</name>
</gene>